<evidence type="ECO:0000259" key="1">
    <source>
        <dbReference type="Pfam" id="PF01636"/>
    </source>
</evidence>
<sequence length="338" mass="37671">MTPTRRAAAGDFLAAAGWTGADIRLLAADASFRSYHRVTVGTRRAVLMDAPPDQEKPEAFRQVAEILAALELSPPRVLAADLEQGFLLLEDLGDRTFTRALAEGADESALYQLATDTLIVLHRRWDPSLGAGLSAFDARSLPLEAELLLDWMLPALTGRDVDALMRERFREAWEAVLPPAFALPPTLVLRDYHVDNLMVLPDRPGVTACGLLDFQDAILGSPAYDLVSLLQDARRDVPAEIERAMFERYCVAFAGEIDPQTLKAAYWVLGAQRTVRILGVFVRLDRRDGKPGYLRHVPRLWRLLDRALERPELAPLNDWFARYLPGELRRVPDRGAAA</sequence>
<feature type="domain" description="Aminoglycoside phosphotransferase" evidence="1">
    <location>
        <begin position="22"/>
        <end position="253"/>
    </location>
</feature>
<dbReference type="InterPro" id="IPR002575">
    <property type="entry name" value="Aminoglycoside_PTrfase"/>
</dbReference>
<dbReference type="Gene3D" id="3.30.200.20">
    <property type="entry name" value="Phosphorylase Kinase, domain 1"/>
    <property type="match status" value="1"/>
</dbReference>
<dbReference type="Gene3D" id="3.90.1200.10">
    <property type="match status" value="1"/>
</dbReference>
<evidence type="ECO:0000313" key="2">
    <source>
        <dbReference type="EMBL" id="MDF2096992.1"/>
    </source>
</evidence>
<reference evidence="2 3" key="1">
    <citation type="submission" date="2023-03" db="EMBL/GenBank/DDBJ databases">
        <title>Fodinicurvata sp. CAU 1616 isolated from sea sendiment.</title>
        <authorList>
            <person name="Kim W."/>
        </authorList>
    </citation>
    <scope>NUCLEOTIDE SEQUENCE [LARGE SCALE GENOMIC DNA]</scope>
    <source>
        <strain evidence="2 3">CAU 1616</strain>
    </source>
</reference>
<name>A0ABT5YPT4_9PROT</name>
<organism evidence="2 3">
    <name type="scientific">Aquibaculum arenosum</name>
    <dbReference type="NCBI Taxonomy" id="3032591"/>
    <lineage>
        <taxon>Bacteria</taxon>
        <taxon>Pseudomonadati</taxon>
        <taxon>Pseudomonadota</taxon>
        <taxon>Alphaproteobacteria</taxon>
        <taxon>Rhodospirillales</taxon>
        <taxon>Rhodovibrionaceae</taxon>
        <taxon>Aquibaculum</taxon>
    </lineage>
</organism>
<evidence type="ECO:0000313" key="3">
    <source>
        <dbReference type="Proteomes" id="UP001215503"/>
    </source>
</evidence>
<comment type="caution">
    <text evidence="2">The sequence shown here is derived from an EMBL/GenBank/DDBJ whole genome shotgun (WGS) entry which is preliminary data.</text>
</comment>
<accession>A0ABT5YPT4</accession>
<keyword evidence="3" id="KW-1185">Reference proteome</keyword>
<dbReference type="InterPro" id="IPR011009">
    <property type="entry name" value="Kinase-like_dom_sf"/>
</dbReference>
<gene>
    <name evidence="2" type="ORF">P2G67_13500</name>
</gene>
<dbReference type="SUPFAM" id="SSF56112">
    <property type="entry name" value="Protein kinase-like (PK-like)"/>
    <property type="match status" value="1"/>
</dbReference>
<dbReference type="Pfam" id="PF01636">
    <property type="entry name" value="APH"/>
    <property type="match status" value="1"/>
</dbReference>
<dbReference type="Proteomes" id="UP001215503">
    <property type="component" value="Unassembled WGS sequence"/>
</dbReference>
<protein>
    <submittedName>
        <fullName evidence="2">Phosphotransferase</fullName>
    </submittedName>
</protein>
<dbReference type="EMBL" id="JARHUD010000008">
    <property type="protein sequence ID" value="MDF2096992.1"/>
    <property type="molecule type" value="Genomic_DNA"/>
</dbReference>
<dbReference type="RefSeq" id="WP_275823762.1">
    <property type="nucleotide sequence ID" value="NZ_JARHUD010000008.1"/>
</dbReference>
<proteinExistence type="predicted"/>